<reference evidence="3" key="1">
    <citation type="submission" date="2022-10" db="EMBL/GenBank/DDBJ databases">
        <title>Genome assembly of Pristionchus species.</title>
        <authorList>
            <person name="Yoshida K."/>
            <person name="Sommer R.J."/>
        </authorList>
    </citation>
    <scope>NUCLEOTIDE SEQUENCE [LARGE SCALE GENOMIC DNA]</scope>
    <source>
        <strain evidence="3">RS5460</strain>
    </source>
</reference>
<sequence>MYKDNKATANNGLQYAGRSSGRGYGILLDLDDAAVANLGLIHSSAAGGGRGRDDSELLALLPAADVDENEDEKADQQDQTDEQIEVSFDVVGYQRRSNSLRGPRDGALGDTLRFVQSR</sequence>
<dbReference type="EMBL" id="BTRK01000004">
    <property type="protein sequence ID" value="GMR49779.1"/>
    <property type="molecule type" value="Genomic_DNA"/>
</dbReference>
<accession>A0AAN5CSY7</accession>
<name>A0AAN5CSY7_9BILA</name>
<feature type="compositionally biased region" description="Acidic residues" evidence="1">
    <location>
        <begin position="65"/>
        <end position="84"/>
    </location>
</feature>
<gene>
    <name evidence="2" type="ORF">PMAYCL1PPCAC_19974</name>
</gene>
<keyword evidence="3" id="KW-1185">Reference proteome</keyword>
<feature type="region of interest" description="Disordered" evidence="1">
    <location>
        <begin position="63"/>
        <end position="118"/>
    </location>
</feature>
<dbReference type="Proteomes" id="UP001328107">
    <property type="component" value="Unassembled WGS sequence"/>
</dbReference>
<organism evidence="2 3">
    <name type="scientific">Pristionchus mayeri</name>
    <dbReference type="NCBI Taxonomy" id="1317129"/>
    <lineage>
        <taxon>Eukaryota</taxon>
        <taxon>Metazoa</taxon>
        <taxon>Ecdysozoa</taxon>
        <taxon>Nematoda</taxon>
        <taxon>Chromadorea</taxon>
        <taxon>Rhabditida</taxon>
        <taxon>Rhabditina</taxon>
        <taxon>Diplogasteromorpha</taxon>
        <taxon>Diplogasteroidea</taxon>
        <taxon>Neodiplogasteridae</taxon>
        <taxon>Pristionchus</taxon>
    </lineage>
</organism>
<evidence type="ECO:0000313" key="2">
    <source>
        <dbReference type="EMBL" id="GMR49779.1"/>
    </source>
</evidence>
<protein>
    <submittedName>
        <fullName evidence="2">Uncharacterized protein</fullName>
    </submittedName>
</protein>
<dbReference type="AlphaFoldDB" id="A0AAN5CSY7"/>
<feature type="non-terminal residue" evidence="2">
    <location>
        <position position="118"/>
    </location>
</feature>
<evidence type="ECO:0000313" key="3">
    <source>
        <dbReference type="Proteomes" id="UP001328107"/>
    </source>
</evidence>
<comment type="caution">
    <text evidence="2">The sequence shown here is derived from an EMBL/GenBank/DDBJ whole genome shotgun (WGS) entry which is preliminary data.</text>
</comment>
<evidence type="ECO:0000256" key="1">
    <source>
        <dbReference type="SAM" id="MobiDB-lite"/>
    </source>
</evidence>
<feature type="region of interest" description="Disordered" evidence="1">
    <location>
        <begin position="1"/>
        <end position="20"/>
    </location>
</feature>
<proteinExistence type="predicted"/>